<evidence type="ECO:0000313" key="2">
    <source>
        <dbReference type="Proteomes" id="UP000030689"/>
    </source>
</evidence>
<sequence>LLVNCGKNPPPGFKCPT</sequence>
<keyword evidence="2" id="KW-1185">Reference proteome</keyword>
<dbReference type="Gramene" id="ESQ47661">
    <property type="protein sequence ID" value="ESQ47661"/>
    <property type="gene ID" value="EUTSA_v100220950mg"/>
</dbReference>
<protein>
    <submittedName>
        <fullName evidence="1">Uncharacterized protein</fullName>
    </submittedName>
</protein>
<name>V4NMJ7_EUTSA</name>
<dbReference type="EMBL" id="KI517408">
    <property type="protein sequence ID" value="ESQ47661.1"/>
    <property type="molecule type" value="Genomic_DNA"/>
</dbReference>
<proteinExistence type="predicted"/>
<accession>V4NMJ7</accession>
<dbReference type="Proteomes" id="UP000030689">
    <property type="component" value="Unassembled WGS sequence"/>
</dbReference>
<gene>
    <name evidence="1" type="ORF">EUTSA_v100220950mg</name>
</gene>
<dbReference type="AlphaFoldDB" id="V4NMJ7"/>
<feature type="non-terminal residue" evidence="1">
    <location>
        <position position="1"/>
    </location>
</feature>
<dbReference type="KEGG" id="eus:EUTSA_v100220950m"/>
<reference evidence="1 2" key="1">
    <citation type="journal article" date="2013" name="Front. Plant Sci.">
        <title>The Reference Genome of the Halophytic Plant Eutrema salsugineum.</title>
        <authorList>
            <person name="Yang R."/>
            <person name="Jarvis D.E."/>
            <person name="Chen H."/>
            <person name="Beilstein M.A."/>
            <person name="Grimwood J."/>
            <person name="Jenkins J."/>
            <person name="Shu S."/>
            <person name="Prochnik S."/>
            <person name="Xin M."/>
            <person name="Ma C."/>
            <person name="Schmutz J."/>
            <person name="Wing R.A."/>
            <person name="Mitchell-Olds T."/>
            <person name="Schumaker K.S."/>
            <person name="Wang X."/>
        </authorList>
    </citation>
    <scope>NUCLEOTIDE SEQUENCE [LARGE SCALE GENOMIC DNA]</scope>
</reference>
<organism evidence="1 2">
    <name type="scientific">Eutrema salsugineum</name>
    <name type="common">Saltwater cress</name>
    <name type="synonym">Sisymbrium salsugineum</name>
    <dbReference type="NCBI Taxonomy" id="72664"/>
    <lineage>
        <taxon>Eukaryota</taxon>
        <taxon>Viridiplantae</taxon>
        <taxon>Streptophyta</taxon>
        <taxon>Embryophyta</taxon>
        <taxon>Tracheophyta</taxon>
        <taxon>Spermatophyta</taxon>
        <taxon>Magnoliopsida</taxon>
        <taxon>eudicotyledons</taxon>
        <taxon>Gunneridae</taxon>
        <taxon>Pentapetalae</taxon>
        <taxon>rosids</taxon>
        <taxon>malvids</taxon>
        <taxon>Brassicales</taxon>
        <taxon>Brassicaceae</taxon>
        <taxon>Eutremeae</taxon>
        <taxon>Eutrema</taxon>
    </lineage>
</organism>
<evidence type="ECO:0000313" key="1">
    <source>
        <dbReference type="EMBL" id="ESQ47661.1"/>
    </source>
</evidence>